<dbReference type="PANTHER" id="PTHR42770:SF11">
    <property type="entry name" value="INNER MEMBRANE TRANSPORT PROTEIN YBAT"/>
    <property type="match status" value="1"/>
</dbReference>
<comment type="subcellular location">
    <subcellularLocation>
        <location evidence="1">Cell membrane</location>
        <topology evidence="1">Multi-pass membrane protein</topology>
    </subcellularLocation>
</comment>
<keyword evidence="2" id="KW-1003">Cell membrane</keyword>
<evidence type="ECO:0000256" key="2">
    <source>
        <dbReference type="ARBA" id="ARBA00022475"/>
    </source>
</evidence>
<dbReference type="PIRSF" id="PIRSF006060">
    <property type="entry name" value="AA_transporter"/>
    <property type="match status" value="1"/>
</dbReference>
<evidence type="ECO:0000256" key="4">
    <source>
        <dbReference type="ARBA" id="ARBA00022989"/>
    </source>
</evidence>
<dbReference type="InterPro" id="IPR050367">
    <property type="entry name" value="APC_superfamily"/>
</dbReference>
<dbReference type="OrthoDB" id="9804700at2"/>
<feature type="transmembrane region" description="Helical" evidence="6">
    <location>
        <begin position="396"/>
        <end position="414"/>
    </location>
</feature>
<dbReference type="GO" id="GO:0005886">
    <property type="term" value="C:plasma membrane"/>
    <property type="evidence" value="ECO:0007669"/>
    <property type="project" value="UniProtKB-SubCell"/>
</dbReference>
<feature type="transmembrane region" description="Helical" evidence="6">
    <location>
        <begin position="126"/>
        <end position="143"/>
    </location>
</feature>
<name>A0A4R1FA60_9GAMM</name>
<evidence type="ECO:0000256" key="1">
    <source>
        <dbReference type="ARBA" id="ARBA00004651"/>
    </source>
</evidence>
<dbReference type="InterPro" id="IPR002293">
    <property type="entry name" value="AA/rel_permease1"/>
</dbReference>
<feature type="transmembrane region" description="Helical" evidence="6">
    <location>
        <begin position="47"/>
        <end position="71"/>
    </location>
</feature>
<proteinExistence type="predicted"/>
<feature type="transmembrane region" description="Helical" evidence="6">
    <location>
        <begin position="330"/>
        <end position="348"/>
    </location>
</feature>
<protein>
    <submittedName>
        <fullName evidence="7">Amino acid/polyamine/organocation transporter (APC superfamily)</fullName>
    </submittedName>
</protein>
<sequence>MKKVEKIQLKRCLSLSEIVIYGVGLILGAGIYVLIGSAAGIAGNMLWLSFTLAAIVASFTAMSYAELAAIFPEAGAEYIYAKNAFGWDKMAWVFGFIAIVIGFTTASAVALGFARYLSYFIPMNQVILAIGLLVLMTGINFWGIKESARFNALATTIEVGGLVLLIAIGGYFIFKGDIPLANLTEFPPLQEGSPISWLPVVSASALIFFAYMGFEDIANIAEEAENPAQTLPKAFIYALLISTIIYILVAVVSVSVIPFSELAKAEQPLSMIMSKLIGGFSPELIALIALFATANTVLITLIVCARMMYGMAKSNSFPRILASVHKTRQTPYVAIIVTGFISIIFLFFKKVEVLAAISDVGIFILFFIVNLSNIVLRYRRPDIHRVWRAPFNIGRLPVLSVLGVLSCLFMLVNINHPVHLGDKTYSAQLVGMCIFALAIPLSFVFNRRPKV</sequence>
<dbReference type="Pfam" id="PF13520">
    <property type="entry name" value="AA_permease_2"/>
    <property type="match status" value="1"/>
</dbReference>
<feature type="transmembrane region" description="Helical" evidence="6">
    <location>
        <begin position="12"/>
        <end position="35"/>
    </location>
</feature>
<accession>A0A4R1FA60</accession>
<gene>
    <name evidence="7" type="ORF">EV695_2214</name>
</gene>
<feature type="transmembrane region" description="Helical" evidence="6">
    <location>
        <begin position="235"/>
        <end position="259"/>
    </location>
</feature>
<feature type="transmembrane region" description="Helical" evidence="6">
    <location>
        <begin position="150"/>
        <end position="174"/>
    </location>
</feature>
<dbReference type="PANTHER" id="PTHR42770">
    <property type="entry name" value="AMINO ACID TRANSPORTER-RELATED"/>
    <property type="match status" value="1"/>
</dbReference>
<dbReference type="EMBL" id="SMFQ01000003">
    <property type="protein sequence ID" value="TCJ87701.1"/>
    <property type="molecule type" value="Genomic_DNA"/>
</dbReference>
<feature type="transmembrane region" description="Helical" evidence="6">
    <location>
        <begin position="92"/>
        <end position="114"/>
    </location>
</feature>
<feature type="transmembrane region" description="Helical" evidence="6">
    <location>
        <begin position="194"/>
        <end position="214"/>
    </location>
</feature>
<keyword evidence="3 6" id="KW-0812">Transmembrane</keyword>
<keyword evidence="5 6" id="KW-0472">Membrane</keyword>
<evidence type="ECO:0000256" key="6">
    <source>
        <dbReference type="SAM" id="Phobius"/>
    </source>
</evidence>
<keyword evidence="8" id="KW-1185">Reference proteome</keyword>
<feature type="transmembrane region" description="Helical" evidence="6">
    <location>
        <begin position="284"/>
        <end position="309"/>
    </location>
</feature>
<evidence type="ECO:0000313" key="8">
    <source>
        <dbReference type="Proteomes" id="UP000294887"/>
    </source>
</evidence>
<dbReference type="AlphaFoldDB" id="A0A4R1FA60"/>
<evidence type="ECO:0000256" key="5">
    <source>
        <dbReference type="ARBA" id="ARBA00023136"/>
    </source>
</evidence>
<evidence type="ECO:0000313" key="7">
    <source>
        <dbReference type="EMBL" id="TCJ87701.1"/>
    </source>
</evidence>
<feature type="transmembrane region" description="Helical" evidence="6">
    <location>
        <begin position="354"/>
        <end position="376"/>
    </location>
</feature>
<dbReference type="Proteomes" id="UP000294887">
    <property type="component" value="Unassembled WGS sequence"/>
</dbReference>
<evidence type="ECO:0000256" key="3">
    <source>
        <dbReference type="ARBA" id="ARBA00022692"/>
    </source>
</evidence>
<feature type="transmembrane region" description="Helical" evidence="6">
    <location>
        <begin position="426"/>
        <end position="445"/>
    </location>
</feature>
<keyword evidence="4 6" id="KW-1133">Transmembrane helix</keyword>
<comment type="caution">
    <text evidence="7">The sequence shown here is derived from an EMBL/GenBank/DDBJ whole genome shotgun (WGS) entry which is preliminary data.</text>
</comment>
<reference evidence="7 8" key="1">
    <citation type="submission" date="2019-03" db="EMBL/GenBank/DDBJ databases">
        <title>Genomic Encyclopedia of Type Strains, Phase IV (KMG-IV): sequencing the most valuable type-strain genomes for metagenomic binning, comparative biology and taxonomic classification.</title>
        <authorList>
            <person name="Goeker M."/>
        </authorList>
    </citation>
    <scope>NUCLEOTIDE SEQUENCE [LARGE SCALE GENOMIC DNA]</scope>
    <source>
        <strain evidence="7 8">DSM 24830</strain>
    </source>
</reference>
<dbReference type="GO" id="GO:0022857">
    <property type="term" value="F:transmembrane transporter activity"/>
    <property type="evidence" value="ECO:0007669"/>
    <property type="project" value="InterPro"/>
</dbReference>
<organism evidence="7 8">
    <name type="scientific">Cocleimonas flava</name>
    <dbReference type="NCBI Taxonomy" id="634765"/>
    <lineage>
        <taxon>Bacteria</taxon>
        <taxon>Pseudomonadati</taxon>
        <taxon>Pseudomonadota</taxon>
        <taxon>Gammaproteobacteria</taxon>
        <taxon>Thiotrichales</taxon>
        <taxon>Thiotrichaceae</taxon>
        <taxon>Cocleimonas</taxon>
    </lineage>
</organism>
<dbReference type="Gene3D" id="1.20.1740.10">
    <property type="entry name" value="Amino acid/polyamine transporter I"/>
    <property type="match status" value="1"/>
</dbReference>
<dbReference type="RefSeq" id="WP_131905956.1">
    <property type="nucleotide sequence ID" value="NZ_BAAAFU010000004.1"/>
</dbReference>